<accession>A0ACB9KS91</accession>
<dbReference type="EMBL" id="CM039438">
    <property type="protein sequence ID" value="KAI4299908.1"/>
    <property type="molecule type" value="Genomic_DNA"/>
</dbReference>
<sequence length="253" mass="27833">MFQARNWQKALELYEDLKSLKLVQTVSVVNALITALCKCYGDQFQKAMEVLSEMKGLGLCPNSVTYSMLLVASEKYDDLEAGQMLLSQAKKDSVVPNLIMCRCTIGDSLGMCLRRFERACFLGEPVVYFNSGRPQVDNKWTSLALMVYPETIRAGEMPTSEISSQILGCLQLPHDTSLQDRLTENLGVSDDDSRSSNLYSLIDGFGAYDSRAFSLLEEAASIGIVPSVSFKVSPTVADTKQFHSFTAEIGSTG</sequence>
<dbReference type="Proteomes" id="UP000828941">
    <property type="component" value="Chromosome 13"/>
</dbReference>
<proteinExistence type="predicted"/>
<name>A0ACB9KS91_BAUVA</name>
<gene>
    <name evidence="1" type="ORF">L6164_033329</name>
</gene>
<reference evidence="1 2" key="1">
    <citation type="journal article" date="2022" name="DNA Res.">
        <title>Chromosomal-level genome assembly of the orchid tree Bauhinia variegata (Leguminosae; Cercidoideae) supports the allotetraploid origin hypothesis of Bauhinia.</title>
        <authorList>
            <person name="Zhong Y."/>
            <person name="Chen Y."/>
            <person name="Zheng D."/>
            <person name="Pang J."/>
            <person name="Liu Y."/>
            <person name="Luo S."/>
            <person name="Meng S."/>
            <person name="Qian L."/>
            <person name="Wei D."/>
            <person name="Dai S."/>
            <person name="Zhou R."/>
        </authorList>
    </citation>
    <scope>NUCLEOTIDE SEQUENCE [LARGE SCALE GENOMIC DNA]</scope>
    <source>
        <strain evidence="1">BV-YZ2020</strain>
    </source>
</reference>
<comment type="caution">
    <text evidence="1">The sequence shown here is derived from an EMBL/GenBank/DDBJ whole genome shotgun (WGS) entry which is preliminary data.</text>
</comment>
<organism evidence="1 2">
    <name type="scientific">Bauhinia variegata</name>
    <name type="common">Purple orchid tree</name>
    <name type="synonym">Phanera variegata</name>
    <dbReference type="NCBI Taxonomy" id="167791"/>
    <lineage>
        <taxon>Eukaryota</taxon>
        <taxon>Viridiplantae</taxon>
        <taxon>Streptophyta</taxon>
        <taxon>Embryophyta</taxon>
        <taxon>Tracheophyta</taxon>
        <taxon>Spermatophyta</taxon>
        <taxon>Magnoliopsida</taxon>
        <taxon>eudicotyledons</taxon>
        <taxon>Gunneridae</taxon>
        <taxon>Pentapetalae</taxon>
        <taxon>rosids</taxon>
        <taxon>fabids</taxon>
        <taxon>Fabales</taxon>
        <taxon>Fabaceae</taxon>
        <taxon>Cercidoideae</taxon>
        <taxon>Cercideae</taxon>
        <taxon>Bauhiniinae</taxon>
        <taxon>Bauhinia</taxon>
    </lineage>
</organism>
<protein>
    <submittedName>
        <fullName evidence="1">Uncharacterized protein</fullName>
    </submittedName>
</protein>
<keyword evidence="2" id="KW-1185">Reference proteome</keyword>
<evidence type="ECO:0000313" key="2">
    <source>
        <dbReference type="Proteomes" id="UP000828941"/>
    </source>
</evidence>
<evidence type="ECO:0000313" key="1">
    <source>
        <dbReference type="EMBL" id="KAI4299908.1"/>
    </source>
</evidence>